<feature type="domain" description="Increased DNA methylation 1 C-terminal" evidence="1">
    <location>
        <begin position="124"/>
        <end position="263"/>
    </location>
</feature>
<evidence type="ECO:0000259" key="1">
    <source>
        <dbReference type="Pfam" id="PF23209"/>
    </source>
</evidence>
<keyword evidence="3" id="KW-1185">Reference proteome</keyword>
<dbReference type="EMBL" id="BAABME010001497">
    <property type="protein sequence ID" value="GAA0149943.1"/>
    <property type="molecule type" value="Genomic_DNA"/>
</dbReference>
<dbReference type="GO" id="GO:0006357">
    <property type="term" value="P:regulation of transcription by RNA polymerase II"/>
    <property type="evidence" value="ECO:0007669"/>
    <property type="project" value="TreeGrafter"/>
</dbReference>
<organism evidence="2 3">
    <name type="scientific">Lithospermum erythrorhizon</name>
    <name type="common">Purple gromwell</name>
    <name type="synonym">Lithospermum officinale var. erythrorhizon</name>
    <dbReference type="NCBI Taxonomy" id="34254"/>
    <lineage>
        <taxon>Eukaryota</taxon>
        <taxon>Viridiplantae</taxon>
        <taxon>Streptophyta</taxon>
        <taxon>Embryophyta</taxon>
        <taxon>Tracheophyta</taxon>
        <taxon>Spermatophyta</taxon>
        <taxon>Magnoliopsida</taxon>
        <taxon>eudicotyledons</taxon>
        <taxon>Gunneridae</taxon>
        <taxon>Pentapetalae</taxon>
        <taxon>asterids</taxon>
        <taxon>lamiids</taxon>
        <taxon>Boraginales</taxon>
        <taxon>Boraginaceae</taxon>
        <taxon>Boraginoideae</taxon>
        <taxon>Lithospermeae</taxon>
        <taxon>Lithospermum</taxon>
    </lineage>
</organism>
<sequence>MNSTIPQRVAIFCSTLIEYCSNIYTTTVNDNMVFNQQENKMSDFALNLHREMIELIPNHFEKTEQIFNHLKKFVGLKNEMEGGLSWSILHRCDVGDDASLSDYPLKLECNAKLAIVYSVMDECFFPVVDPRSQSEMISNVTYNCGSNIKRLNYSGFYTFILEKRDEVVSAASIRFHGTQLAEMPFIATRNFYRQQGMSRQLLNVIEKVLSLMDIHKMIIPAVSDVMTMWTNSFSFTPLEEATRQEMKAMSIIVFPGTDMLQKQLPTETGSESEPSVPEIKHVAGACPENKTIDTLVDWETTEISEQNREEDM</sequence>
<dbReference type="InterPro" id="IPR016181">
    <property type="entry name" value="Acyl_CoA_acyltransferase"/>
</dbReference>
<reference evidence="2 3" key="1">
    <citation type="submission" date="2024-01" db="EMBL/GenBank/DDBJ databases">
        <title>The complete chloroplast genome sequence of Lithospermum erythrorhizon: insights into the phylogenetic relationship among Boraginaceae species and the maternal lineages of purple gromwells.</title>
        <authorList>
            <person name="Okada T."/>
            <person name="Watanabe K."/>
        </authorList>
    </citation>
    <scope>NUCLEOTIDE SEQUENCE [LARGE SCALE GENOMIC DNA]</scope>
</reference>
<accession>A0AAV3PID9</accession>
<dbReference type="InterPro" id="IPR042163">
    <property type="entry name" value="PHF12"/>
</dbReference>
<protein>
    <recommendedName>
        <fullName evidence="1">Increased DNA methylation 1 C-terminal domain-containing protein</fullName>
    </recommendedName>
</protein>
<proteinExistence type="predicted"/>
<dbReference type="InterPro" id="IPR056511">
    <property type="entry name" value="IDM1_C"/>
</dbReference>
<evidence type="ECO:0000313" key="2">
    <source>
        <dbReference type="EMBL" id="GAA0149943.1"/>
    </source>
</evidence>
<dbReference type="AlphaFoldDB" id="A0AAV3PID9"/>
<dbReference type="GO" id="GO:0005634">
    <property type="term" value="C:nucleus"/>
    <property type="evidence" value="ECO:0007669"/>
    <property type="project" value="TreeGrafter"/>
</dbReference>
<dbReference type="Pfam" id="PF23209">
    <property type="entry name" value="IDM1_C"/>
    <property type="match status" value="1"/>
</dbReference>
<evidence type="ECO:0000313" key="3">
    <source>
        <dbReference type="Proteomes" id="UP001454036"/>
    </source>
</evidence>
<dbReference type="PANTHER" id="PTHR46309:SF1">
    <property type="entry name" value="PHD FINGER PROTEIN 12"/>
    <property type="match status" value="1"/>
</dbReference>
<dbReference type="PANTHER" id="PTHR46309">
    <property type="entry name" value="PHD FINGER PROTEIN 12"/>
    <property type="match status" value="1"/>
</dbReference>
<comment type="caution">
    <text evidence="2">The sequence shown here is derived from an EMBL/GenBank/DDBJ whole genome shotgun (WGS) entry which is preliminary data.</text>
</comment>
<name>A0AAV3PID9_LITER</name>
<dbReference type="GO" id="GO:0003714">
    <property type="term" value="F:transcription corepressor activity"/>
    <property type="evidence" value="ECO:0007669"/>
    <property type="project" value="InterPro"/>
</dbReference>
<dbReference type="Gene3D" id="3.40.630.30">
    <property type="match status" value="1"/>
</dbReference>
<dbReference type="Proteomes" id="UP001454036">
    <property type="component" value="Unassembled WGS sequence"/>
</dbReference>
<dbReference type="SUPFAM" id="SSF55729">
    <property type="entry name" value="Acyl-CoA N-acyltransferases (Nat)"/>
    <property type="match status" value="1"/>
</dbReference>
<gene>
    <name evidence="2" type="ORF">LIER_08994</name>
</gene>